<comment type="similarity">
    <text evidence="19">Belongs to the MurB family.</text>
</comment>
<dbReference type="Pfam" id="PF01565">
    <property type="entry name" value="FAD_binding_4"/>
    <property type="match status" value="1"/>
</dbReference>
<evidence type="ECO:0000256" key="6">
    <source>
        <dbReference type="ARBA" id="ARBA00015188"/>
    </source>
</evidence>
<dbReference type="Gene3D" id="3.90.78.10">
    <property type="entry name" value="UDP-N-acetylenolpyruvoylglucosamine reductase, C-terminal domain"/>
    <property type="match status" value="1"/>
</dbReference>
<feature type="domain" description="FAD-binding PCMH-type" evidence="20">
    <location>
        <begin position="29"/>
        <end position="191"/>
    </location>
</feature>
<proteinExistence type="inferred from homology"/>
<dbReference type="GO" id="GO:0071555">
    <property type="term" value="P:cell wall organization"/>
    <property type="evidence" value="ECO:0007669"/>
    <property type="project" value="UniProtKB-KW"/>
</dbReference>
<dbReference type="SUPFAM" id="SSF56194">
    <property type="entry name" value="Uridine diphospho-N-Acetylenolpyruvylglucosamine reductase, MurB, C-terminal domain"/>
    <property type="match status" value="1"/>
</dbReference>
<comment type="cofactor">
    <cofactor evidence="1 19">
        <name>FAD</name>
        <dbReference type="ChEBI" id="CHEBI:57692"/>
    </cofactor>
</comment>
<dbReference type="GO" id="GO:0071949">
    <property type="term" value="F:FAD binding"/>
    <property type="evidence" value="ECO:0007669"/>
    <property type="project" value="InterPro"/>
</dbReference>
<dbReference type="AlphaFoldDB" id="A0A2J6WP57"/>
<evidence type="ECO:0000256" key="17">
    <source>
        <dbReference type="ARBA" id="ARBA00031026"/>
    </source>
</evidence>
<evidence type="ECO:0000256" key="14">
    <source>
        <dbReference type="ARBA" id="ARBA00023002"/>
    </source>
</evidence>
<dbReference type="EC" id="1.3.1.98" evidence="5 19"/>
<evidence type="ECO:0000256" key="4">
    <source>
        <dbReference type="ARBA" id="ARBA00004752"/>
    </source>
</evidence>
<comment type="subcellular location">
    <subcellularLocation>
        <location evidence="3 19">Cytoplasm</location>
    </subcellularLocation>
</comment>
<evidence type="ECO:0000256" key="15">
    <source>
        <dbReference type="ARBA" id="ARBA00023306"/>
    </source>
</evidence>
<dbReference type="PANTHER" id="PTHR21071">
    <property type="entry name" value="UDP-N-ACETYLENOLPYRUVOYLGLUCOSAMINE REDUCTASE"/>
    <property type="match status" value="1"/>
</dbReference>
<dbReference type="GO" id="GO:0009252">
    <property type="term" value="P:peptidoglycan biosynthetic process"/>
    <property type="evidence" value="ECO:0007669"/>
    <property type="project" value="UniProtKB-UniRule"/>
</dbReference>
<evidence type="ECO:0000256" key="3">
    <source>
        <dbReference type="ARBA" id="ARBA00004496"/>
    </source>
</evidence>
<evidence type="ECO:0000256" key="1">
    <source>
        <dbReference type="ARBA" id="ARBA00001974"/>
    </source>
</evidence>
<evidence type="ECO:0000313" key="21">
    <source>
        <dbReference type="EMBL" id="PMP72182.1"/>
    </source>
</evidence>
<keyword evidence="8 19" id="KW-0132">Cell division</keyword>
<dbReference type="PROSITE" id="PS51387">
    <property type="entry name" value="FAD_PCMH"/>
    <property type="match status" value="1"/>
</dbReference>
<dbReference type="Gene3D" id="3.30.43.10">
    <property type="entry name" value="Uridine Diphospho-n-acetylenolpyruvylglucosamine Reductase, domain 2"/>
    <property type="match status" value="1"/>
</dbReference>
<feature type="active site" description="Proton donor" evidence="19">
    <location>
        <position position="217"/>
    </location>
</feature>
<keyword evidence="9 19" id="KW-0285">Flavoprotein</keyword>
<keyword evidence="7 19" id="KW-0963">Cytoplasm</keyword>
<evidence type="ECO:0000256" key="5">
    <source>
        <dbReference type="ARBA" id="ARBA00012518"/>
    </source>
</evidence>
<evidence type="ECO:0000256" key="19">
    <source>
        <dbReference type="HAMAP-Rule" id="MF_00037"/>
    </source>
</evidence>
<dbReference type="SUPFAM" id="SSF56176">
    <property type="entry name" value="FAD-binding/transporter-associated domain-like"/>
    <property type="match status" value="1"/>
</dbReference>
<dbReference type="InterPro" id="IPR003170">
    <property type="entry name" value="MurB"/>
</dbReference>
<keyword evidence="11 19" id="KW-0521">NADP</keyword>
<comment type="pathway">
    <text evidence="4 19">Cell wall biogenesis; peptidoglycan biosynthesis.</text>
</comment>
<dbReference type="InterPro" id="IPR036635">
    <property type="entry name" value="MurB_C_sf"/>
</dbReference>
<dbReference type="GO" id="GO:0008360">
    <property type="term" value="P:regulation of cell shape"/>
    <property type="evidence" value="ECO:0007669"/>
    <property type="project" value="UniProtKB-KW"/>
</dbReference>
<dbReference type="InterPro" id="IPR011601">
    <property type="entry name" value="MurB_C"/>
</dbReference>
<evidence type="ECO:0000256" key="16">
    <source>
        <dbReference type="ARBA" id="ARBA00023316"/>
    </source>
</evidence>
<reference evidence="21 22" key="1">
    <citation type="submission" date="2018-01" db="EMBL/GenBank/DDBJ databases">
        <title>Metagenomic assembled genomes from two thermal pools in the Uzon Caldera, Kamchatka, Russia.</title>
        <authorList>
            <person name="Wilkins L."/>
            <person name="Ettinger C."/>
        </authorList>
    </citation>
    <scope>NUCLEOTIDE SEQUENCE [LARGE SCALE GENOMIC DNA]</scope>
    <source>
        <strain evidence="21">ZAV-04</strain>
    </source>
</reference>
<evidence type="ECO:0000256" key="18">
    <source>
        <dbReference type="ARBA" id="ARBA00048914"/>
    </source>
</evidence>
<dbReference type="Pfam" id="PF02873">
    <property type="entry name" value="MurB_C"/>
    <property type="match status" value="1"/>
</dbReference>
<dbReference type="GO" id="GO:0008762">
    <property type="term" value="F:UDP-N-acetylmuramate dehydrogenase activity"/>
    <property type="evidence" value="ECO:0007669"/>
    <property type="project" value="UniProtKB-UniRule"/>
</dbReference>
<comment type="caution">
    <text evidence="21">The sequence shown here is derived from an EMBL/GenBank/DDBJ whole genome shotgun (WGS) entry which is preliminary data.</text>
</comment>
<dbReference type="InterPro" id="IPR016167">
    <property type="entry name" value="FAD-bd_PCMH_sub1"/>
</dbReference>
<name>A0A2J6WP57_9BACT</name>
<dbReference type="PANTHER" id="PTHR21071:SF4">
    <property type="entry name" value="UDP-N-ACETYLENOLPYRUVOYLGLUCOSAMINE REDUCTASE"/>
    <property type="match status" value="1"/>
</dbReference>
<comment type="function">
    <text evidence="2 19">Cell wall formation.</text>
</comment>
<dbReference type="InterPro" id="IPR036318">
    <property type="entry name" value="FAD-bd_PCMH-like_sf"/>
</dbReference>
<dbReference type="NCBIfam" id="TIGR00179">
    <property type="entry name" value="murB"/>
    <property type="match status" value="1"/>
</dbReference>
<dbReference type="GO" id="GO:0051301">
    <property type="term" value="P:cell division"/>
    <property type="evidence" value="ECO:0007669"/>
    <property type="project" value="UniProtKB-KW"/>
</dbReference>
<protein>
    <recommendedName>
        <fullName evidence="6 19">UDP-N-acetylenolpyruvoylglucosamine reductase</fullName>
        <ecNumber evidence="5 19">1.3.1.98</ecNumber>
    </recommendedName>
    <alternativeName>
        <fullName evidence="17 19">UDP-N-acetylmuramate dehydrogenase</fullName>
    </alternativeName>
</protein>
<evidence type="ECO:0000256" key="11">
    <source>
        <dbReference type="ARBA" id="ARBA00022857"/>
    </source>
</evidence>
<evidence type="ECO:0000259" key="20">
    <source>
        <dbReference type="PROSITE" id="PS51387"/>
    </source>
</evidence>
<evidence type="ECO:0000256" key="9">
    <source>
        <dbReference type="ARBA" id="ARBA00022630"/>
    </source>
</evidence>
<dbReference type="Proteomes" id="UP000242288">
    <property type="component" value="Unassembled WGS sequence"/>
</dbReference>
<dbReference type="UniPathway" id="UPA00219"/>
<comment type="catalytic activity">
    <reaction evidence="18 19">
        <text>UDP-N-acetyl-alpha-D-muramate + NADP(+) = UDP-N-acetyl-3-O-(1-carboxyvinyl)-alpha-D-glucosamine + NADPH + H(+)</text>
        <dbReference type="Rhea" id="RHEA:12248"/>
        <dbReference type="ChEBI" id="CHEBI:15378"/>
        <dbReference type="ChEBI" id="CHEBI:57783"/>
        <dbReference type="ChEBI" id="CHEBI:58349"/>
        <dbReference type="ChEBI" id="CHEBI:68483"/>
        <dbReference type="ChEBI" id="CHEBI:70757"/>
        <dbReference type="EC" id="1.3.1.98"/>
    </reaction>
</comment>
<feature type="active site" evidence="19">
    <location>
        <position position="171"/>
    </location>
</feature>
<dbReference type="Gene3D" id="3.30.465.10">
    <property type="match status" value="1"/>
</dbReference>
<dbReference type="NCBIfam" id="NF010480">
    <property type="entry name" value="PRK13905.1"/>
    <property type="match status" value="1"/>
</dbReference>
<evidence type="ECO:0000313" key="22">
    <source>
        <dbReference type="Proteomes" id="UP000242288"/>
    </source>
</evidence>
<dbReference type="GO" id="GO:0005829">
    <property type="term" value="C:cytosol"/>
    <property type="evidence" value="ECO:0007669"/>
    <property type="project" value="TreeGrafter"/>
</dbReference>
<dbReference type="InterPro" id="IPR016169">
    <property type="entry name" value="FAD-bd_PCMH_sub2"/>
</dbReference>
<keyword evidence="14 19" id="KW-0560">Oxidoreductase</keyword>
<dbReference type="InterPro" id="IPR006094">
    <property type="entry name" value="Oxid_FAD_bind_N"/>
</dbReference>
<keyword evidence="12 19" id="KW-0133">Cell shape</keyword>
<accession>A0A2J6WP57</accession>
<keyword evidence="13 19" id="KW-0573">Peptidoglycan synthesis</keyword>
<evidence type="ECO:0000256" key="10">
    <source>
        <dbReference type="ARBA" id="ARBA00022827"/>
    </source>
</evidence>
<keyword evidence="10 19" id="KW-0274">FAD</keyword>
<sequence length="295" mass="32649">MKNIEIFCKEKGLIYKKYEPLSEYTTLKIGGQADLIAFSEEDSIVDLIEVIKNEGLAYYVIGGGSNLLISDSGFRGVIINTKRMNRIDIEEFKIRASAGVKLQRLAAFVLKRNLSGMEGLVGIPGTVGGAVKGNAGSFGYEIKDSLEEVEVITDQLEIKVLKKQNMNFKYRSSGLPESWIIKSARFSLKSGEPFKKMKEFLKKKIETQPLTDRSAGCVFKNPDGHSAGALIDKAGLKGMRIGDIVVSPVHANYFINTGRGKASDFLRLMDIVREKVFKLFSIELEPEIKILGGQL</sequence>
<gene>
    <name evidence="19" type="primary">murB</name>
    <name evidence="21" type="ORF">C0186_02020</name>
</gene>
<organism evidence="21 22">
    <name type="scientific">Thermodesulfovibrio aggregans</name>
    <dbReference type="NCBI Taxonomy" id="86166"/>
    <lineage>
        <taxon>Bacteria</taxon>
        <taxon>Pseudomonadati</taxon>
        <taxon>Nitrospirota</taxon>
        <taxon>Thermodesulfovibrionia</taxon>
        <taxon>Thermodesulfovibrionales</taxon>
        <taxon>Thermodesulfovibrionaceae</taxon>
        <taxon>Thermodesulfovibrio</taxon>
    </lineage>
</organism>
<dbReference type="EMBL" id="PNIO01000014">
    <property type="protein sequence ID" value="PMP72182.1"/>
    <property type="molecule type" value="Genomic_DNA"/>
</dbReference>
<dbReference type="InterPro" id="IPR016166">
    <property type="entry name" value="FAD-bd_PCMH"/>
</dbReference>
<evidence type="ECO:0000256" key="2">
    <source>
        <dbReference type="ARBA" id="ARBA00003921"/>
    </source>
</evidence>
<keyword evidence="16 19" id="KW-0961">Cell wall biogenesis/degradation</keyword>
<dbReference type="HAMAP" id="MF_00037">
    <property type="entry name" value="MurB"/>
    <property type="match status" value="1"/>
</dbReference>
<keyword evidence="15 19" id="KW-0131">Cell cycle</keyword>
<evidence type="ECO:0000256" key="12">
    <source>
        <dbReference type="ARBA" id="ARBA00022960"/>
    </source>
</evidence>
<feature type="active site" evidence="19">
    <location>
        <position position="287"/>
    </location>
</feature>
<evidence type="ECO:0000256" key="7">
    <source>
        <dbReference type="ARBA" id="ARBA00022490"/>
    </source>
</evidence>
<evidence type="ECO:0000256" key="13">
    <source>
        <dbReference type="ARBA" id="ARBA00022984"/>
    </source>
</evidence>
<evidence type="ECO:0000256" key="8">
    <source>
        <dbReference type="ARBA" id="ARBA00022618"/>
    </source>
</evidence>